<evidence type="ECO:0000313" key="3">
    <source>
        <dbReference type="Proteomes" id="UP000027265"/>
    </source>
</evidence>
<proteinExistence type="predicted"/>
<evidence type="ECO:0000313" key="2">
    <source>
        <dbReference type="EMBL" id="KDQ61094.1"/>
    </source>
</evidence>
<dbReference type="EMBL" id="KL197713">
    <property type="protein sequence ID" value="KDQ61094.1"/>
    <property type="molecule type" value="Genomic_DNA"/>
</dbReference>
<gene>
    <name evidence="2" type="ORF">JAAARDRAFT_45744</name>
</gene>
<feature type="region of interest" description="Disordered" evidence="1">
    <location>
        <begin position="150"/>
        <end position="284"/>
    </location>
</feature>
<feature type="compositionally biased region" description="Polar residues" evidence="1">
    <location>
        <begin position="8"/>
        <end position="24"/>
    </location>
</feature>
<dbReference type="InParanoid" id="A0A067Q2A3"/>
<accession>A0A067Q2A3</accession>
<dbReference type="AlphaFoldDB" id="A0A067Q2A3"/>
<evidence type="ECO:0000256" key="1">
    <source>
        <dbReference type="SAM" id="MobiDB-lite"/>
    </source>
</evidence>
<feature type="compositionally biased region" description="Basic and acidic residues" evidence="1">
    <location>
        <begin position="196"/>
        <end position="212"/>
    </location>
</feature>
<name>A0A067Q2A3_9AGAM</name>
<feature type="compositionally biased region" description="Basic and acidic residues" evidence="1">
    <location>
        <begin position="150"/>
        <end position="165"/>
    </location>
</feature>
<keyword evidence="3" id="KW-1185">Reference proteome</keyword>
<reference evidence="3" key="1">
    <citation type="journal article" date="2014" name="Proc. Natl. Acad. Sci. U.S.A.">
        <title>Extensive sampling of basidiomycete genomes demonstrates inadequacy of the white-rot/brown-rot paradigm for wood decay fungi.</title>
        <authorList>
            <person name="Riley R."/>
            <person name="Salamov A.A."/>
            <person name="Brown D.W."/>
            <person name="Nagy L.G."/>
            <person name="Floudas D."/>
            <person name="Held B.W."/>
            <person name="Levasseur A."/>
            <person name="Lombard V."/>
            <person name="Morin E."/>
            <person name="Otillar R."/>
            <person name="Lindquist E.A."/>
            <person name="Sun H."/>
            <person name="LaButti K.M."/>
            <person name="Schmutz J."/>
            <person name="Jabbour D."/>
            <person name="Luo H."/>
            <person name="Baker S.E."/>
            <person name="Pisabarro A.G."/>
            <person name="Walton J.D."/>
            <person name="Blanchette R.A."/>
            <person name="Henrissat B."/>
            <person name="Martin F."/>
            <person name="Cullen D."/>
            <person name="Hibbett D.S."/>
            <person name="Grigoriev I.V."/>
        </authorList>
    </citation>
    <scope>NUCLEOTIDE SEQUENCE [LARGE SCALE GENOMIC DNA]</scope>
    <source>
        <strain evidence="3">MUCL 33604</strain>
    </source>
</reference>
<feature type="compositionally biased region" description="Low complexity" evidence="1">
    <location>
        <begin position="263"/>
        <end position="281"/>
    </location>
</feature>
<organism evidence="2 3">
    <name type="scientific">Jaapia argillacea MUCL 33604</name>
    <dbReference type="NCBI Taxonomy" id="933084"/>
    <lineage>
        <taxon>Eukaryota</taxon>
        <taxon>Fungi</taxon>
        <taxon>Dikarya</taxon>
        <taxon>Basidiomycota</taxon>
        <taxon>Agaricomycotina</taxon>
        <taxon>Agaricomycetes</taxon>
        <taxon>Agaricomycetidae</taxon>
        <taxon>Jaapiales</taxon>
        <taxon>Jaapiaceae</taxon>
        <taxon>Jaapia</taxon>
    </lineage>
</organism>
<feature type="compositionally biased region" description="Low complexity" evidence="1">
    <location>
        <begin position="225"/>
        <end position="246"/>
    </location>
</feature>
<sequence>MPADRTPKSTLRSTTVLGHAAQTQHPRKAPTTPLVPKPKGTFNLRNEMGLDMKSYRNLFVCPPSPDLPERCEVGKTHPVPPSQASLRELGEVHLDTDKRWSAQTHNARDAYIREARRSNQIFEKFQDAWPIQHYTANLWLMKKIYRAGKPREDDASHQEGNRDGDEGNEDEGEDGDGGKGYENGNEGGDDEDEEPRDGQGIRHVKLEPDNRKLNPAAKVLSNRNSGAHINSSSQSSISSSAAILPSEGSAPLRQVCGPNRAGPSSSSQSTSHHPSQASSTSDVRDAHLPKFFRSDRGVYEALRKYGLATLAGWELFLQSEKSERDNVLLDLFYTRQVSVIQYNRMVKEVSALCHGST</sequence>
<dbReference type="HOGENOM" id="CLU_885852_0_0_1"/>
<feature type="compositionally biased region" description="Acidic residues" evidence="1">
    <location>
        <begin position="166"/>
        <end position="175"/>
    </location>
</feature>
<feature type="region of interest" description="Disordered" evidence="1">
    <location>
        <begin position="1"/>
        <end position="36"/>
    </location>
</feature>
<dbReference type="Proteomes" id="UP000027265">
    <property type="component" value="Unassembled WGS sequence"/>
</dbReference>
<protein>
    <submittedName>
        <fullName evidence="2">Uncharacterized protein</fullName>
    </submittedName>
</protein>